<dbReference type="PANTHER" id="PTHR46033">
    <property type="entry name" value="PROTEIN MAIN-LIKE 2"/>
    <property type="match status" value="1"/>
</dbReference>
<proteinExistence type="predicted"/>
<dbReference type="EMBL" id="JAUJYN010000023">
    <property type="protein sequence ID" value="KAK1258237.1"/>
    <property type="molecule type" value="Genomic_DNA"/>
</dbReference>
<reference evidence="2" key="1">
    <citation type="journal article" date="2023" name="Nat. Commun.">
        <title>Diploid and tetraploid genomes of Acorus and the evolution of monocots.</title>
        <authorList>
            <person name="Ma L."/>
            <person name="Liu K.W."/>
            <person name="Li Z."/>
            <person name="Hsiao Y.Y."/>
            <person name="Qi Y."/>
            <person name="Fu T."/>
            <person name="Tang G.D."/>
            <person name="Zhang D."/>
            <person name="Sun W.H."/>
            <person name="Liu D.K."/>
            <person name="Li Y."/>
            <person name="Chen G.Z."/>
            <person name="Liu X.D."/>
            <person name="Liao X.Y."/>
            <person name="Jiang Y.T."/>
            <person name="Yu X."/>
            <person name="Hao Y."/>
            <person name="Huang J."/>
            <person name="Zhao X.W."/>
            <person name="Ke S."/>
            <person name="Chen Y.Y."/>
            <person name="Wu W.L."/>
            <person name="Hsu J.L."/>
            <person name="Lin Y.F."/>
            <person name="Huang M.D."/>
            <person name="Li C.Y."/>
            <person name="Huang L."/>
            <person name="Wang Z.W."/>
            <person name="Zhao X."/>
            <person name="Zhong W.Y."/>
            <person name="Peng D.H."/>
            <person name="Ahmad S."/>
            <person name="Lan S."/>
            <person name="Zhang J.S."/>
            <person name="Tsai W.C."/>
            <person name="Van de Peer Y."/>
            <person name="Liu Z.J."/>
        </authorList>
    </citation>
    <scope>NUCLEOTIDE SEQUENCE</scope>
    <source>
        <strain evidence="2">SCP</strain>
    </source>
</reference>
<dbReference type="Pfam" id="PF10536">
    <property type="entry name" value="PMD"/>
    <property type="match status" value="1"/>
</dbReference>
<name>A0AAV9A0W2_ACOGR</name>
<gene>
    <name evidence="2" type="ORF">QJS04_geneDACA021523</name>
</gene>
<feature type="domain" description="Aminotransferase-like plant mobile" evidence="1">
    <location>
        <begin position="5"/>
        <end position="64"/>
    </location>
</feature>
<sequence>MPLHSIECAVRGYLLYLLGCTIFSDKSGSLVSVEYLQYLEDLDKVKDYAWGAAALVHLYRQLGIA</sequence>
<accession>A0AAV9A0W2</accession>
<organism evidence="2 3">
    <name type="scientific">Acorus gramineus</name>
    <name type="common">Dwarf sweet flag</name>
    <dbReference type="NCBI Taxonomy" id="55184"/>
    <lineage>
        <taxon>Eukaryota</taxon>
        <taxon>Viridiplantae</taxon>
        <taxon>Streptophyta</taxon>
        <taxon>Embryophyta</taxon>
        <taxon>Tracheophyta</taxon>
        <taxon>Spermatophyta</taxon>
        <taxon>Magnoliopsida</taxon>
        <taxon>Liliopsida</taxon>
        <taxon>Acoraceae</taxon>
        <taxon>Acorus</taxon>
    </lineage>
</organism>
<reference evidence="2" key="2">
    <citation type="submission" date="2023-06" db="EMBL/GenBank/DDBJ databases">
        <authorList>
            <person name="Ma L."/>
            <person name="Liu K.-W."/>
            <person name="Li Z."/>
            <person name="Hsiao Y.-Y."/>
            <person name="Qi Y."/>
            <person name="Fu T."/>
            <person name="Tang G."/>
            <person name="Zhang D."/>
            <person name="Sun W.-H."/>
            <person name="Liu D.-K."/>
            <person name="Li Y."/>
            <person name="Chen G.-Z."/>
            <person name="Liu X.-D."/>
            <person name="Liao X.-Y."/>
            <person name="Jiang Y.-T."/>
            <person name="Yu X."/>
            <person name="Hao Y."/>
            <person name="Huang J."/>
            <person name="Zhao X.-W."/>
            <person name="Ke S."/>
            <person name="Chen Y.-Y."/>
            <person name="Wu W.-L."/>
            <person name="Hsu J.-L."/>
            <person name="Lin Y.-F."/>
            <person name="Huang M.-D."/>
            <person name="Li C.-Y."/>
            <person name="Huang L."/>
            <person name="Wang Z.-W."/>
            <person name="Zhao X."/>
            <person name="Zhong W.-Y."/>
            <person name="Peng D.-H."/>
            <person name="Ahmad S."/>
            <person name="Lan S."/>
            <person name="Zhang J.-S."/>
            <person name="Tsai W.-C."/>
            <person name="Van De Peer Y."/>
            <person name="Liu Z.-J."/>
        </authorList>
    </citation>
    <scope>NUCLEOTIDE SEQUENCE</scope>
    <source>
        <strain evidence="2">SCP</strain>
        <tissue evidence="2">Leaves</tissue>
    </source>
</reference>
<dbReference type="AlphaFoldDB" id="A0AAV9A0W2"/>
<evidence type="ECO:0000313" key="3">
    <source>
        <dbReference type="Proteomes" id="UP001179952"/>
    </source>
</evidence>
<evidence type="ECO:0000259" key="1">
    <source>
        <dbReference type="Pfam" id="PF10536"/>
    </source>
</evidence>
<evidence type="ECO:0000313" key="2">
    <source>
        <dbReference type="EMBL" id="KAK1258237.1"/>
    </source>
</evidence>
<dbReference type="InterPro" id="IPR044824">
    <property type="entry name" value="MAIN-like"/>
</dbReference>
<dbReference type="Proteomes" id="UP001179952">
    <property type="component" value="Unassembled WGS sequence"/>
</dbReference>
<keyword evidence="3" id="KW-1185">Reference proteome</keyword>
<dbReference type="GO" id="GO:0010073">
    <property type="term" value="P:meristem maintenance"/>
    <property type="evidence" value="ECO:0007669"/>
    <property type="project" value="InterPro"/>
</dbReference>
<dbReference type="InterPro" id="IPR019557">
    <property type="entry name" value="AminoTfrase-like_pln_mobile"/>
</dbReference>
<dbReference type="PANTHER" id="PTHR46033:SF1">
    <property type="entry name" value="PROTEIN MAIN-LIKE 2"/>
    <property type="match status" value="1"/>
</dbReference>
<protein>
    <recommendedName>
        <fullName evidence="1">Aminotransferase-like plant mobile domain-containing protein</fullName>
    </recommendedName>
</protein>
<comment type="caution">
    <text evidence="2">The sequence shown here is derived from an EMBL/GenBank/DDBJ whole genome shotgun (WGS) entry which is preliminary data.</text>
</comment>